<sequence length="475" mass="53779">MSLNPLRLASKALIALFCLSVLTGSVRPTQLEVVRMQGEITMVTRNSPTTFYEDRSGPTGYELELAQAFADHLGVQLRVVVADSLSDIFRLIDTQPGVFAAASLTRTPQRERLVRFAEPYQQISEYVIYRRGGLKPATPADLLQGRLMVTAASSHSERLHDWQASNVPELSWSESPELEVADLLQMVAQGSLDFTLVDSNEYRMLQAYYPTLDIAFNAADQRDIAWAFGWSRDDSLHQAANDFFAHIKPQPLLANLAERYYGHLDKLDYVGARRFLRQADQKLDTYRPHFVDAAGEHGFDWRLLAAMGYQESHWNPRARSFTGVRGLMMLTLNTAKELGVKNRLDPVQSIHGGSLYLSRLRDRLSDVPEPDRTWLALAAYNVGFGHLTDARKITAQMGGNPDLWLDVKEALPLLSQKRYYRHTRHGYARGQEPVDYVQNIRRYYDVLVWNDEQTQPLKGEELLASSAITVVPPLL</sequence>
<dbReference type="HAMAP" id="MF_02016">
    <property type="entry name" value="MltF"/>
    <property type="match status" value="1"/>
</dbReference>
<comment type="caution">
    <text evidence="8">Lacks conserved residue(s) required for the propagation of feature annotation.</text>
</comment>
<evidence type="ECO:0000259" key="9">
    <source>
        <dbReference type="SMART" id="SM00062"/>
    </source>
</evidence>
<dbReference type="EC" id="4.2.2.n1" evidence="8"/>
<feature type="domain" description="Solute-binding protein family 3/N-terminal" evidence="9">
    <location>
        <begin position="39"/>
        <end position="264"/>
    </location>
</feature>
<dbReference type="PROSITE" id="PS00922">
    <property type="entry name" value="TRANSGLYCOSYLASE"/>
    <property type="match status" value="1"/>
</dbReference>
<comment type="similarity">
    <text evidence="2">Belongs to the bacterial solute-binding protein 3 family.</text>
</comment>
<comment type="catalytic activity">
    <reaction evidence="8">
        <text>Exolytic cleavage of the (1-&gt;4)-beta-glycosidic linkage between N-acetylmuramic acid (MurNAc) and N-acetylglucosamine (GlcNAc) residues in peptidoglycan, from either the reducing or the non-reducing ends of the peptidoglycan chains, with concomitant formation of a 1,6-anhydrobond in the MurNAc residue.</text>
        <dbReference type="EC" id="4.2.2.n1"/>
    </reaction>
</comment>
<dbReference type="AlphaFoldDB" id="A0A9X7UXI4"/>
<comment type="subcellular location">
    <subcellularLocation>
        <location evidence="8">Cell outer membrane</location>
        <topology evidence="8">Peripheral membrane protein</topology>
    </subcellularLocation>
    <text evidence="8">Attached to the inner leaflet of the outer membrane.</text>
</comment>
<dbReference type="KEGG" id="vcw:GJQ55_09900"/>
<keyword evidence="11" id="KW-1185">Reference proteome</keyword>
<dbReference type="RefSeq" id="WP_228344815.1">
    <property type="nucleotide sequence ID" value="NZ_CP046056.1"/>
</dbReference>
<dbReference type="Gene3D" id="3.40.190.10">
    <property type="entry name" value="Periplasmic binding protein-like II"/>
    <property type="match status" value="2"/>
</dbReference>
<keyword evidence="7 8" id="KW-0961">Cell wall biogenesis/degradation</keyword>
<dbReference type="Pfam" id="PF01464">
    <property type="entry name" value="SLT"/>
    <property type="match status" value="1"/>
</dbReference>
<dbReference type="CDD" id="cd13403">
    <property type="entry name" value="MLTF-like"/>
    <property type="match status" value="1"/>
</dbReference>
<dbReference type="SUPFAM" id="SSF53955">
    <property type="entry name" value="Lysozyme-like"/>
    <property type="match status" value="1"/>
</dbReference>
<evidence type="ECO:0000256" key="1">
    <source>
        <dbReference type="ARBA" id="ARBA00007734"/>
    </source>
</evidence>
<dbReference type="GO" id="GO:0071555">
    <property type="term" value="P:cell wall organization"/>
    <property type="evidence" value="ECO:0007669"/>
    <property type="project" value="UniProtKB-KW"/>
</dbReference>
<protein>
    <recommendedName>
        <fullName evidence="8">Membrane-bound lytic murein transglycosylase F</fullName>
        <ecNumber evidence="8">4.2.2.n1</ecNumber>
    </recommendedName>
    <alternativeName>
        <fullName evidence="8">Murein lyase F</fullName>
    </alternativeName>
</protein>
<evidence type="ECO:0000313" key="11">
    <source>
        <dbReference type="Proteomes" id="UP000596074"/>
    </source>
</evidence>
<reference evidence="10 11" key="1">
    <citation type="submission" date="2019-11" db="EMBL/GenBank/DDBJ databases">
        <title>Venatorbacter sp. nov. a predator of Campylobacter and other Gram-negative bacteria.</title>
        <authorList>
            <person name="Saeedi A."/>
            <person name="Cummings N.J."/>
            <person name="Connerton I.F."/>
            <person name="Connerton P.L."/>
        </authorList>
    </citation>
    <scope>NUCLEOTIDE SEQUENCE [LARGE SCALE GENOMIC DNA]</scope>
    <source>
        <strain evidence="10">XL5</strain>
    </source>
</reference>
<keyword evidence="4 8" id="KW-0472">Membrane</keyword>
<keyword evidence="5 8" id="KW-0998">Cell outer membrane</keyword>
<dbReference type="Pfam" id="PF00497">
    <property type="entry name" value="SBP_bac_3"/>
    <property type="match status" value="1"/>
</dbReference>
<comment type="similarity">
    <text evidence="8">In the N-terminal section; belongs to the bacterial solute-binding protein 3 family.</text>
</comment>
<dbReference type="Proteomes" id="UP000596074">
    <property type="component" value="Chromosome"/>
</dbReference>
<accession>A0A9X7UXI4</accession>
<proteinExistence type="inferred from homology"/>
<dbReference type="SUPFAM" id="SSF53850">
    <property type="entry name" value="Periplasmic binding protein-like II"/>
    <property type="match status" value="1"/>
</dbReference>
<name>A0A9X7UXI4_9GAMM</name>
<dbReference type="InterPro" id="IPR023346">
    <property type="entry name" value="Lysozyme-like_dom_sf"/>
</dbReference>
<organism evidence="10 11">
    <name type="scientific">Venatoribacter cucullus</name>
    <dbReference type="NCBI Taxonomy" id="2661630"/>
    <lineage>
        <taxon>Bacteria</taxon>
        <taxon>Pseudomonadati</taxon>
        <taxon>Pseudomonadota</taxon>
        <taxon>Gammaproteobacteria</taxon>
        <taxon>Oceanospirillales</taxon>
        <taxon>Oceanospirillaceae</taxon>
        <taxon>Venatoribacter</taxon>
    </lineage>
</organism>
<dbReference type="SMART" id="SM00062">
    <property type="entry name" value="PBPb"/>
    <property type="match status" value="1"/>
</dbReference>
<dbReference type="Gene3D" id="1.10.530.10">
    <property type="match status" value="1"/>
</dbReference>
<dbReference type="GO" id="GO:0008933">
    <property type="term" value="F:peptidoglycan lytic transglycosylase activity"/>
    <property type="evidence" value="ECO:0007669"/>
    <property type="project" value="UniProtKB-UniRule"/>
</dbReference>
<evidence type="ECO:0000256" key="2">
    <source>
        <dbReference type="ARBA" id="ARBA00010333"/>
    </source>
</evidence>
<dbReference type="InterPro" id="IPR023703">
    <property type="entry name" value="MltF"/>
</dbReference>
<comment type="function">
    <text evidence="8">Murein-degrading enzyme that degrades murein glycan strands and insoluble, high-molecular weight murein sacculi, with the concomitant formation of a 1,6-anhydromuramoyl product. Lytic transglycosylases (LTs) play an integral role in the metabolism of the peptidoglycan (PG) sacculus. Their lytic action creates space within the PG sacculus to allow for its expansion as well as for the insertion of various structures such as secretion systems and flagella.</text>
</comment>
<dbReference type="NCBIfam" id="NF008112">
    <property type="entry name" value="PRK10859.1"/>
    <property type="match status" value="1"/>
</dbReference>
<dbReference type="GO" id="GO:0016998">
    <property type="term" value="P:cell wall macromolecule catabolic process"/>
    <property type="evidence" value="ECO:0007669"/>
    <property type="project" value="UniProtKB-UniRule"/>
</dbReference>
<gene>
    <name evidence="8 10" type="primary">mltF</name>
    <name evidence="10" type="ORF">GJQ55_09900</name>
</gene>
<dbReference type="GO" id="GO:0009279">
    <property type="term" value="C:cell outer membrane"/>
    <property type="evidence" value="ECO:0007669"/>
    <property type="project" value="UniProtKB-SubCell"/>
</dbReference>
<evidence type="ECO:0000256" key="5">
    <source>
        <dbReference type="ARBA" id="ARBA00023237"/>
    </source>
</evidence>
<evidence type="ECO:0000256" key="7">
    <source>
        <dbReference type="ARBA" id="ARBA00023316"/>
    </source>
</evidence>
<dbReference type="PANTHER" id="PTHR35936">
    <property type="entry name" value="MEMBRANE-BOUND LYTIC MUREIN TRANSGLYCOSYLASE F"/>
    <property type="match status" value="1"/>
</dbReference>
<evidence type="ECO:0000313" key="10">
    <source>
        <dbReference type="EMBL" id="QQD24755.1"/>
    </source>
</evidence>
<feature type="region of interest" description="LT domain" evidence="8">
    <location>
        <begin position="265"/>
        <end position="475"/>
    </location>
</feature>
<evidence type="ECO:0000256" key="6">
    <source>
        <dbReference type="ARBA" id="ARBA00023239"/>
    </source>
</evidence>
<dbReference type="InterPro" id="IPR008258">
    <property type="entry name" value="Transglycosylase_SLT_dom_1"/>
</dbReference>
<evidence type="ECO:0000256" key="8">
    <source>
        <dbReference type="HAMAP-Rule" id="MF_02016"/>
    </source>
</evidence>
<dbReference type="CDD" id="cd01009">
    <property type="entry name" value="PBP2_YfhD_N"/>
    <property type="match status" value="1"/>
</dbReference>
<dbReference type="InterPro" id="IPR001638">
    <property type="entry name" value="Solute-binding_3/MltF_N"/>
</dbReference>
<evidence type="ECO:0000256" key="4">
    <source>
        <dbReference type="ARBA" id="ARBA00023136"/>
    </source>
</evidence>
<comment type="similarity">
    <text evidence="8">In the C-terminal section; belongs to the transglycosylase Slt family.</text>
</comment>
<dbReference type="InterPro" id="IPR000189">
    <property type="entry name" value="Transglyc_AS"/>
</dbReference>
<comment type="domain">
    <text evidence="8">The N-terminal domain does not have lytic activity and probably modulates enzymatic activity. The C-terminal domain is the catalytic active domain.</text>
</comment>
<keyword evidence="6 8" id="KW-0456">Lyase</keyword>
<comment type="similarity">
    <text evidence="1">Belongs to the transglycosylase Slt family.</text>
</comment>
<dbReference type="GO" id="GO:0009253">
    <property type="term" value="P:peptidoglycan catabolic process"/>
    <property type="evidence" value="ECO:0007669"/>
    <property type="project" value="TreeGrafter"/>
</dbReference>
<dbReference type="PANTHER" id="PTHR35936:SF32">
    <property type="entry name" value="MEMBRANE-BOUND LYTIC MUREIN TRANSGLYCOSYLASE F"/>
    <property type="match status" value="1"/>
</dbReference>
<dbReference type="EMBL" id="CP046056">
    <property type="protein sequence ID" value="QQD24755.1"/>
    <property type="molecule type" value="Genomic_DNA"/>
</dbReference>
<evidence type="ECO:0000256" key="3">
    <source>
        <dbReference type="ARBA" id="ARBA00022729"/>
    </source>
</evidence>
<feature type="active site" evidence="8">
    <location>
        <position position="311"/>
    </location>
</feature>
<keyword evidence="3 8" id="KW-0732">Signal</keyword>